<dbReference type="InterPro" id="IPR004995">
    <property type="entry name" value="Spore_Ger"/>
</dbReference>
<name>A0ABN8GHT5_9BACL</name>
<keyword evidence="5" id="KW-1185">Reference proteome</keyword>
<sequence>MELTAWLNDRLQGRRDVVSQSIEQGTFICTVFYLTGGIDLEMLQTHVLKPLLQPYPGQDEERLSDILDHRSFFPTTYSLTQSPEAALDGLLNGQALLCISGQSKGVLFPFQKKSQRAVTISENEKTIRGPKESFVENIWTNLSLIRQRMKSEKLQVEEFTIGSESRTLVLMLYMAGRCSPDLICTIKEKLQAIQTERVIGSSFLEEALDDRLSSPFPKMLNTERPDVVASALFEGRVSLLTDGTPSNLIAPATLLSFMQSAEDYYQRYFFSSWVRILRYLFFAVSLILPSAYVAITTFHPEMLPYNLLISIASSRDIVPFPAIVEAYIMEVAFELMREAGQRIPTVIGQTISIVGAIVIGDAAVQAGIVSAPMLIIVALTGISSFVVPHFSLTLTVRFLRFVLLCISAMFGLLGLLIGIILLAIHLVSLDSFGTPYLSPFVPFKPKLMRDAAGRFPWTRWMRRSE</sequence>
<reference evidence="4" key="1">
    <citation type="submission" date="2022-01" db="EMBL/GenBank/DDBJ databases">
        <authorList>
            <person name="Criscuolo A."/>
        </authorList>
    </citation>
    <scope>NUCLEOTIDE SEQUENCE</scope>
    <source>
        <strain evidence="4">CIP111893</strain>
    </source>
</reference>
<evidence type="ECO:0000256" key="3">
    <source>
        <dbReference type="SAM" id="Phobius"/>
    </source>
</evidence>
<dbReference type="PANTHER" id="PTHR22550:SF5">
    <property type="entry name" value="LEUCINE ZIPPER PROTEIN 4"/>
    <property type="match status" value="1"/>
</dbReference>
<evidence type="ECO:0000256" key="2">
    <source>
        <dbReference type="ARBA" id="ARBA00023136"/>
    </source>
</evidence>
<keyword evidence="3" id="KW-1133">Transmembrane helix</keyword>
<dbReference type="PIRSF" id="PIRSF005690">
    <property type="entry name" value="GerBA"/>
    <property type="match status" value="1"/>
</dbReference>
<dbReference type="Proteomes" id="UP000838686">
    <property type="component" value="Unassembled WGS sequence"/>
</dbReference>
<feature type="transmembrane region" description="Helical" evidence="3">
    <location>
        <begin position="374"/>
        <end position="394"/>
    </location>
</feature>
<evidence type="ECO:0000313" key="4">
    <source>
        <dbReference type="EMBL" id="CAH1209493.1"/>
    </source>
</evidence>
<protein>
    <submittedName>
        <fullName evidence="4">Spore germination protein A1</fullName>
    </submittedName>
</protein>
<feature type="transmembrane region" description="Helical" evidence="3">
    <location>
        <begin position="276"/>
        <end position="297"/>
    </location>
</feature>
<feature type="transmembrane region" description="Helical" evidence="3">
    <location>
        <begin position="401"/>
        <end position="427"/>
    </location>
</feature>
<dbReference type="PANTHER" id="PTHR22550">
    <property type="entry name" value="SPORE GERMINATION PROTEIN"/>
    <property type="match status" value="1"/>
</dbReference>
<dbReference type="EMBL" id="CAKMMF010000016">
    <property type="protein sequence ID" value="CAH1209493.1"/>
    <property type="molecule type" value="Genomic_DNA"/>
</dbReference>
<accession>A0ABN8GHT5</accession>
<dbReference type="InterPro" id="IPR050768">
    <property type="entry name" value="UPF0353/GerABKA_families"/>
</dbReference>
<keyword evidence="2 3" id="KW-0472">Membrane</keyword>
<evidence type="ECO:0000313" key="5">
    <source>
        <dbReference type="Proteomes" id="UP000838686"/>
    </source>
</evidence>
<comment type="caution">
    <text evidence="4">The sequence shown here is derived from an EMBL/GenBank/DDBJ whole genome shotgun (WGS) entry which is preliminary data.</text>
</comment>
<dbReference type="RefSeq" id="WP_236343396.1">
    <property type="nucleotide sequence ID" value="NZ_CAKMMF010000016.1"/>
</dbReference>
<gene>
    <name evidence="4" type="primary">gerAA_1</name>
    <name evidence="4" type="ORF">PAECIP111893_03034</name>
</gene>
<proteinExistence type="inferred from homology"/>
<dbReference type="Pfam" id="PF03323">
    <property type="entry name" value="GerA"/>
    <property type="match status" value="1"/>
</dbReference>
<evidence type="ECO:0000256" key="1">
    <source>
        <dbReference type="ARBA" id="ARBA00005278"/>
    </source>
</evidence>
<keyword evidence="3" id="KW-0812">Transmembrane</keyword>
<comment type="similarity">
    <text evidence="1">Belongs to the GerABKA family.</text>
</comment>
<organism evidence="4 5">
    <name type="scientific">Paenibacillus plantiphilus</name>
    <dbReference type="NCBI Taxonomy" id="2905650"/>
    <lineage>
        <taxon>Bacteria</taxon>
        <taxon>Bacillati</taxon>
        <taxon>Bacillota</taxon>
        <taxon>Bacilli</taxon>
        <taxon>Bacillales</taxon>
        <taxon>Paenibacillaceae</taxon>
        <taxon>Paenibacillus</taxon>
    </lineage>
</organism>